<dbReference type="PANTHER" id="PTHR31102">
    <property type="match status" value="1"/>
</dbReference>
<feature type="transmembrane region" description="Helical" evidence="1">
    <location>
        <begin position="110"/>
        <end position="129"/>
    </location>
</feature>
<dbReference type="InParanoid" id="A0A077ZWG8"/>
<keyword evidence="1" id="KW-0472">Membrane</keyword>
<name>A0A077ZWG8_STYLE</name>
<evidence type="ECO:0000313" key="2">
    <source>
        <dbReference type="EMBL" id="CDW74209.1"/>
    </source>
</evidence>
<reference evidence="2 3" key="1">
    <citation type="submission" date="2014-06" db="EMBL/GenBank/DDBJ databases">
        <authorList>
            <person name="Swart Estienne"/>
        </authorList>
    </citation>
    <scope>NUCLEOTIDE SEQUENCE [LARGE SCALE GENOMIC DNA]</scope>
    <source>
        <strain evidence="2 3">130c</strain>
    </source>
</reference>
<gene>
    <name evidence="2" type="primary">Contig13304.g14195</name>
    <name evidence="2" type="ORF">STYLEM_3203</name>
</gene>
<dbReference type="PANTHER" id="PTHR31102:SF1">
    <property type="entry name" value="CATION_H+ EXCHANGER DOMAIN-CONTAINING PROTEIN"/>
    <property type="match status" value="1"/>
</dbReference>
<feature type="transmembrane region" description="Helical" evidence="1">
    <location>
        <begin position="81"/>
        <end position="98"/>
    </location>
</feature>
<dbReference type="Proteomes" id="UP000039865">
    <property type="component" value="Unassembled WGS sequence"/>
</dbReference>
<feature type="transmembrane region" description="Helical" evidence="1">
    <location>
        <begin position="49"/>
        <end position="74"/>
    </location>
</feature>
<accession>A0A077ZWG8</accession>
<keyword evidence="3" id="KW-1185">Reference proteome</keyword>
<evidence type="ECO:0000313" key="3">
    <source>
        <dbReference type="Proteomes" id="UP000039865"/>
    </source>
</evidence>
<dbReference type="AlphaFoldDB" id="A0A077ZWG8"/>
<dbReference type="OrthoDB" id="423807at2759"/>
<feature type="transmembrane region" description="Helical" evidence="1">
    <location>
        <begin position="136"/>
        <end position="153"/>
    </location>
</feature>
<keyword evidence="1" id="KW-0812">Transmembrane</keyword>
<dbReference type="InterPro" id="IPR051843">
    <property type="entry name" value="CPA1_transporter"/>
</dbReference>
<dbReference type="GO" id="GO:0098662">
    <property type="term" value="P:inorganic cation transmembrane transport"/>
    <property type="evidence" value="ECO:0007669"/>
    <property type="project" value="TreeGrafter"/>
</dbReference>
<sequence length="238" mass="26212">MMILGCLSRNLIGGIMDAYPAKWTVYIRSICLSILLTRGGLVMNIKKNYFTVAALSIIPLMCEALTIALIAYALFKMPMSLCFALGFSISCIGIAVMVPTHLNINALENITGIAVGILLGLLGFVFNYLPKKNLTLHLKMWYVVVCCIGMGVAGEESTFLRWFQFFVSPLFFSSVGASLRFQAIRSSDVPYGVACIISGLIASERKNNANKQYIKLGQKRICDIQIIGGLKFIEQTQQ</sequence>
<proteinExistence type="predicted"/>
<evidence type="ECO:0000256" key="1">
    <source>
        <dbReference type="SAM" id="Phobius"/>
    </source>
</evidence>
<organism evidence="2 3">
    <name type="scientific">Stylonychia lemnae</name>
    <name type="common">Ciliate</name>
    <dbReference type="NCBI Taxonomy" id="5949"/>
    <lineage>
        <taxon>Eukaryota</taxon>
        <taxon>Sar</taxon>
        <taxon>Alveolata</taxon>
        <taxon>Ciliophora</taxon>
        <taxon>Intramacronucleata</taxon>
        <taxon>Spirotrichea</taxon>
        <taxon>Stichotrichia</taxon>
        <taxon>Sporadotrichida</taxon>
        <taxon>Oxytrichidae</taxon>
        <taxon>Stylonychinae</taxon>
        <taxon>Stylonychia</taxon>
    </lineage>
</organism>
<feature type="transmembrane region" description="Helical" evidence="1">
    <location>
        <begin position="25"/>
        <end position="43"/>
    </location>
</feature>
<keyword evidence="1" id="KW-1133">Transmembrane helix</keyword>
<dbReference type="EMBL" id="CCKQ01003101">
    <property type="protein sequence ID" value="CDW74209.1"/>
    <property type="molecule type" value="Genomic_DNA"/>
</dbReference>
<protein>
    <submittedName>
        <fullName evidence="2">Cpa1 family transporter: sodium ion proton</fullName>
    </submittedName>
</protein>